<keyword evidence="1" id="KW-0472">Membrane</keyword>
<proteinExistence type="predicted"/>
<protein>
    <recommendedName>
        <fullName evidence="3">Transmembrane protein</fullName>
    </recommendedName>
</protein>
<keyword evidence="1" id="KW-1133">Transmembrane helix</keyword>
<evidence type="ECO:0000256" key="1">
    <source>
        <dbReference type="SAM" id="Phobius"/>
    </source>
</evidence>
<dbReference type="AlphaFoldDB" id="A0A9I9E7B0"/>
<dbReference type="EnsemblPlants" id="MELO3C029771.2.1">
    <property type="protein sequence ID" value="MELO3C029771.2.1"/>
    <property type="gene ID" value="MELO3C029771.2"/>
</dbReference>
<reference evidence="2" key="1">
    <citation type="submission" date="2023-03" db="UniProtKB">
        <authorList>
            <consortium name="EnsemblPlants"/>
        </authorList>
    </citation>
    <scope>IDENTIFICATION</scope>
</reference>
<evidence type="ECO:0000313" key="2">
    <source>
        <dbReference type="EnsemblPlants" id="MELO3C029771.2.1"/>
    </source>
</evidence>
<organism evidence="2">
    <name type="scientific">Cucumis melo</name>
    <name type="common">Muskmelon</name>
    <dbReference type="NCBI Taxonomy" id="3656"/>
    <lineage>
        <taxon>Eukaryota</taxon>
        <taxon>Viridiplantae</taxon>
        <taxon>Streptophyta</taxon>
        <taxon>Embryophyta</taxon>
        <taxon>Tracheophyta</taxon>
        <taxon>Spermatophyta</taxon>
        <taxon>Magnoliopsida</taxon>
        <taxon>eudicotyledons</taxon>
        <taxon>Gunneridae</taxon>
        <taxon>Pentapetalae</taxon>
        <taxon>rosids</taxon>
        <taxon>fabids</taxon>
        <taxon>Cucurbitales</taxon>
        <taxon>Cucurbitaceae</taxon>
        <taxon>Benincaseae</taxon>
        <taxon>Cucumis</taxon>
    </lineage>
</organism>
<accession>A0A9I9E7B0</accession>
<keyword evidence="1" id="KW-0812">Transmembrane</keyword>
<sequence length="115" mass="13465">MCSWSFNDCDCKIGLILNAIYKLKGCCWMFGVWYRFREKESDIRFPWGLYNHLHLLFTVSFSSFFFSFFVGFDFDGPPATASGRWWFPSVHVHPSEAGPTFTCWPFGLFDNFPSL</sequence>
<dbReference type="Gramene" id="MELO3C029771.2.1">
    <property type="protein sequence ID" value="MELO3C029771.2.1"/>
    <property type="gene ID" value="MELO3C029771.2"/>
</dbReference>
<name>A0A9I9E7B0_CUCME</name>
<feature type="transmembrane region" description="Helical" evidence="1">
    <location>
        <begin position="55"/>
        <end position="72"/>
    </location>
</feature>
<feature type="transmembrane region" description="Helical" evidence="1">
    <location>
        <begin position="13"/>
        <end position="34"/>
    </location>
</feature>
<evidence type="ECO:0008006" key="3">
    <source>
        <dbReference type="Google" id="ProtNLM"/>
    </source>
</evidence>